<evidence type="ECO:0000256" key="7">
    <source>
        <dbReference type="ARBA" id="ARBA00022989"/>
    </source>
</evidence>
<gene>
    <name evidence="10" type="ORF">HU200_063306</name>
</gene>
<evidence type="ECO:0000256" key="9">
    <source>
        <dbReference type="SAM" id="Phobius"/>
    </source>
</evidence>
<feature type="transmembrane region" description="Helical" evidence="9">
    <location>
        <begin position="439"/>
        <end position="460"/>
    </location>
</feature>
<dbReference type="AlphaFoldDB" id="A0A835A226"/>
<comment type="subcellular location">
    <subcellularLocation>
        <location evidence="1">Membrane</location>
        <topology evidence="1">Multi-pass membrane protein</topology>
    </subcellularLocation>
</comment>
<feature type="transmembrane region" description="Helical" evidence="9">
    <location>
        <begin position="67"/>
        <end position="86"/>
    </location>
</feature>
<keyword evidence="7 9" id="KW-1133">Transmembrane helix</keyword>
<feature type="transmembrane region" description="Helical" evidence="9">
    <location>
        <begin position="254"/>
        <end position="274"/>
    </location>
</feature>
<dbReference type="InterPro" id="IPR004813">
    <property type="entry name" value="OPT"/>
</dbReference>
<feature type="transmembrane region" description="Helical" evidence="9">
    <location>
        <begin position="281"/>
        <end position="306"/>
    </location>
</feature>
<dbReference type="Proteomes" id="UP000636709">
    <property type="component" value="Unassembled WGS sequence"/>
</dbReference>
<feature type="transmembrane region" description="Helical" evidence="9">
    <location>
        <begin position="412"/>
        <end position="433"/>
    </location>
</feature>
<evidence type="ECO:0000313" key="10">
    <source>
        <dbReference type="EMBL" id="KAF8651786.1"/>
    </source>
</evidence>
<dbReference type="GO" id="GO:0015031">
    <property type="term" value="P:protein transport"/>
    <property type="evidence" value="ECO:0007669"/>
    <property type="project" value="UniProtKB-KW"/>
</dbReference>
<sequence>MEIEHHRPGGNGEEDEVELVEQVRLTVPTTDDPTMPVWTFRMWTIGVVACALLSFFNQFFGYRSEPIVISQITVQVAALPVGHFMARVLPNRKMIFLGSEWSLNPGPFNVKEHVLICIFANAGAAFGNGSAYAIGIVTIVKAFYKRNISFFTGLLIIITSQVLGYGWAGLMRKYVIEPAQMWWPQSLVQVSLLRALHEKEDRRMTRGKFFLIALICSFACYIVPGYIFPTVSAVSWVCWAFPKSVTMHQIGSGLNGLGVGAFTLDWSVVVAFLSSPLVSPFFAIVNVYFGFVLVTYLIVPACYWAFNLYDAGNFPIYSTDLFTGAGQMYNITAIVNDRFEIDMDAYAKQGKIHLSLFFAICYGLGFATIAATLSHVALFHGKEIYQRFRKSYKGKHDVHTRMMRKYDDIPSWWFYLLLAVTMAVSLVLCTVFKEEVQLPWWGLLFACAVAFIFTLPISIITATTNTTPGLNVITEYIFGLIMPGKPIANVCFKVYGYISMNQSVSFLTDFKLGHYMKIPPRSMFLVQLIGTIIAGTVNTIVAWWLLTTVPHICEKDLLPEGSPWTCPGDHVFFDASVIWGLVGPRRIFGPLGYYNALNWCFLGGLICPAFVWLLARALPRHAWWISLVNLPVLLGATANMPPAAPLNYTAWFFLGTVFNFFVFRYRKGWWKRYNYVLSAAMDAGVAIMGVVIYFALSGNTLDWWGSRGEHCDLATCPTARGVEVDGCPVF</sequence>
<protein>
    <recommendedName>
        <fullName evidence="12">Oligopeptide transporter 4</fullName>
    </recommendedName>
</protein>
<comment type="caution">
    <text evidence="10">The sequence shown here is derived from an EMBL/GenBank/DDBJ whole genome shotgun (WGS) entry which is preliminary data.</text>
</comment>
<organism evidence="10 11">
    <name type="scientific">Digitaria exilis</name>
    <dbReference type="NCBI Taxonomy" id="1010633"/>
    <lineage>
        <taxon>Eukaryota</taxon>
        <taxon>Viridiplantae</taxon>
        <taxon>Streptophyta</taxon>
        <taxon>Embryophyta</taxon>
        <taxon>Tracheophyta</taxon>
        <taxon>Spermatophyta</taxon>
        <taxon>Magnoliopsida</taxon>
        <taxon>Liliopsida</taxon>
        <taxon>Poales</taxon>
        <taxon>Poaceae</taxon>
        <taxon>PACMAD clade</taxon>
        <taxon>Panicoideae</taxon>
        <taxon>Panicodae</taxon>
        <taxon>Paniceae</taxon>
        <taxon>Anthephorinae</taxon>
        <taxon>Digitaria</taxon>
    </lineage>
</organism>
<proteinExistence type="inferred from homology"/>
<feature type="transmembrane region" description="Helical" evidence="9">
    <location>
        <begin position="622"/>
        <end position="640"/>
    </location>
</feature>
<keyword evidence="8 9" id="KW-0472">Membrane</keyword>
<feature type="transmembrane region" description="Helical" evidence="9">
    <location>
        <begin position="356"/>
        <end position="379"/>
    </location>
</feature>
<name>A0A835A226_9POAL</name>
<evidence type="ECO:0000256" key="1">
    <source>
        <dbReference type="ARBA" id="ARBA00004141"/>
    </source>
</evidence>
<dbReference type="GO" id="GO:0035673">
    <property type="term" value="F:oligopeptide transmembrane transporter activity"/>
    <property type="evidence" value="ECO:0007669"/>
    <property type="project" value="InterPro"/>
</dbReference>
<feature type="transmembrane region" description="Helical" evidence="9">
    <location>
        <begin position="646"/>
        <end position="663"/>
    </location>
</feature>
<feature type="transmembrane region" description="Helical" evidence="9">
    <location>
        <begin position="596"/>
        <end position="615"/>
    </location>
</feature>
<dbReference type="NCBIfam" id="TIGR00727">
    <property type="entry name" value="ISP4_OPT"/>
    <property type="match status" value="1"/>
</dbReference>
<reference evidence="10" key="1">
    <citation type="submission" date="2020-07" db="EMBL/GenBank/DDBJ databases">
        <title>Genome sequence and genetic diversity analysis of an under-domesticated orphan crop, white fonio (Digitaria exilis).</title>
        <authorList>
            <person name="Bennetzen J.L."/>
            <person name="Chen S."/>
            <person name="Ma X."/>
            <person name="Wang X."/>
            <person name="Yssel A.E.J."/>
            <person name="Chaluvadi S.R."/>
            <person name="Johnson M."/>
            <person name="Gangashetty P."/>
            <person name="Hamidou F."/>
            <person name="Sanogo M.D."/>
            <person name="Zwaenepoel A."/>
            <person name="Wallace J."/>
            <person name="Van De Peer Y."/>
            <person name="Van Deynze A."/>
        </authorList>
    </citation>
    <scope>NUCLEOTIDE SEQUENCE</scope>
    <source>
        <tissue evidence="10">Leaves</tissue>
    </source>
</reference>
<feature type="transmembrane region" description="Helical" evidence="9">
    <location>
        <begin position="209"/>
        <end position="242"/>
    </location>
</feature>
<evidence type="ECO:0000313" key="11">
    <source>
        <dbReference type="Proteomes" id="UP000636709"/>
    </source>
</evidence>
<dbReference type="Pfam" id="PF03169">
    <property type="entry name" value="OPT"/>
    <property type="match status" value="1"/>
</dbReference>
<dbReference type="Gramene" id="Dexi7A01G0017460.1">
    <property type="protein sequence ID" value="Dexi7A01G0017460.1:cds"/>
    <property type="gene ID" value="Dexi7A01G0017460"/>
</dbReference>
<keyword evidence="4 9" id="KW-0812">Transmembrane</keyword>
<dbReference type="OrthoDB" id="9986677at2759"/>
<evidence type="ECO:0000256" key="3">
    <source>
        <dbReference type="ARBA" id="ARBA00022448"/>
    </source>
</evidence>
<dbReference type="NCBIfam" id="TIGR00728">
    <property type="entry name" value="OPT_sfam"/>
    <property type="match status" value="1"/>
</dbReference>
<evidence type="ECO:0000256" key="2">
    <source>
        <dbReference type="ARBA" id="ARBA00005484"/>
    </source>
</evidence>
<feature type="transmembrane region" description="Helical" evidence="9">
    <location>
        <begin position="524"/>
        <end position="546"/>
    </location>
</feature>
<feature type="transmembrane region" description="Helical" evidence="9">
    <location>
        <begin position="113"/>
        <end position="136"/>
    </location>
</feature>
<accession>A0A835A226</accession>
<keyword evidence="5" id="KW-0571">Peptide transport</keyword>
<dbReference type="InterPro" id="IPR004648">
    <property type="entry name" value="Oligpept_transpt"/>
</dbReference>
<keyword evidence="11" id="KW-1185">Reference proteome</keyword>
<evidence type="ECO:0000256" key="6">
    <source>
        <dbReference type="ARBA" id="ARBA00022927"/>
    </source>
</evidence>
<evidence type="ECO:0000256" key="4">
    <source>
        <dbReference type="ARBA" id="ARBA00022692"/>
    </source>
</evidence>
<comment type="similarity">
    <text evidence="2">Belongs to the oligopeptide OPT transporter (TC 2.A.67.1) family.</text>
</comment>
<dbReference type="PANTHER" id="PTHR22601">
    <property type="entry name" value="ISP4 LIKE PROTEIN"/>
    <property type="match status" value="1"/>
</dbReference>
<feature type="transmembrane region" description="Helical" evidence="9">
    <location>
        <begin position="180"/>
        <end position="197"/>
    </location>
</feature>
<keyword evidence="6" id="KW-0653">Protein transport</keyword>
<keyword evidence="3" id="KW-0813">Transport</keyword>
<feature type="transmembrane region" description="Helical" evidence="9">
    <location>
        <begin position="675"/>
        <end position="696"/>
    </location>
</feature>
<feature type="transmembrane region" description="Helical" evidence="9">
    <location>
        <begin position="40"/>
        <end position="60"/>
    </location>
</feature>
<evidence type="ECO:0000256" key="8">
    <source>
        <dbReference type="ARBA" id="ARBA00023136"/>
    </source>
</evidence>
<evidence type="ECO:0000256" key="5">
    <source>
        <dbReference type="ARBA" id="ARBA00022856"/>
    </source>
</evidence>
<feature type="transmembrane region" description="Helical" evidence="9">
    <location>
        <begin position="148"/>
        <end position="168"/>
    </location>
</feature>
<dbReference type="EMBL" id="JACEFO010002676">
    <property type="protein sequence ID" value="KAF8651786.1"/>
    <property type="molecule type" value="Genomic_DNA"/>
</dbReference>
<evidence type="ECO:0008006" key="12">
    <source>
        <dbReference type="Google" id="ProtNLM"/>
    </source>
</evidence>
<dbReference type="GO" id="GO:0016020">
    <property type="term" value="C:membrane"/>
    <property type="evidence" value="ECO:0007669"/>
    <property type="project" value="UniProtKB-SubCell"/>
</dbReference>